<dbReference type="EMBL" id="SRMF01000001">
    <property type="protein sequence ID" value="TGG95264.1"/>
    <property type="molecule type" value="Genomic_DNA"/>
</dbReference>
<gene>
    <name evidence="1" type="ORF">E4656_02260</name>
</gene>
<accession>A0A4Z0WBS6</accession>
<proteinExistence type="predicted"/>
<evidence type="ECO:0000313" key="2">
    <source>
        <dbReference type="Proteomes" id="UP000297475"/>
    </source>
</evidence>
<dbReference type="Pfam" id="PF10707">
    <property type="entry name" value="YrbL-PhoP_reg"/>
    <property type="match status" value="1"/>
</dbReference>
<dbReference type="AlphaFoldDB" id="A0A4Z0WBS6"/>
<dbReference type="OrthoDB" id="595236at2"/>
<dbReference type="RefSeq" id="WP_135480792.1">
    <property type="nucleotide sequence ID" value="NZ_SRMF01000001.1"/>
</dbReference>
<evidence type="ECO:0008006" key="3">
    <source>
        <dbReference type="Google" id="ProtNLM"/>
    </source>
</evidence>
<dbReference type="InterPro" id="IPR019647">
    <property type="entry name" value="PhoP_reg_network_YrbL"/>
</dbReference>
<name>A0A4Z0WBS6_9GAMM</name>
<reference evidence="1 2" key="1">
    <citation type="submission" date="2019-04" db="EMBL/GenBank/DDBJ databases">
        <title>Natronospirillum operosus gen. nov., sp. nov., a haloalkaliphilic satellite isolated from decaying biomass of laboratory culture of cyanobacterium Geitlerinema sp. and proposal of Natronospirillaceae fam. nov. and Saccharospirillaceae fam. nov.</title>
        <authorList>
            <person name="Kevbrin V."/>
            <person name="Boltyanskaya Y."/>
            <person name="Koziaeva V."/>
            <person name="Grouzdev D.S."/>
            <person name="Park M."/>
            <person name="Cho J."/>
        </authorList>
    </citation>
    <scope>NUCLEOTIDE SEQUENCE [LARGE SCALE GENOMIC DNA]</scope>
    <source>
        <strain evidence="1 2">G-116</strain>
    </source>
</reference>
<protein>
    <recommendedName>
        <fullName evidence="3">PhoP regulatory network protein YrbL</fullName>
    </recommendedName>
</protein>
<evidence type="ECO:0000313" key="1">
    <source>
        <dbReference type="EMBL" id="TGG95264.1"/>
    </source>
</evidence>
<dbReference type="Proteomes" id="UP000297475">
    <property type="component" value="Unassembled WGS sequence"/>
</dbReference>
<organism evidence="1 2">
    <name type="scientific">Natronospirillum operosum</name>
    <dbReference type="NCBI Taxonomy" id="2759953"/>
    <lineage>
        <taxon>Bacteria</taxon>
        <taxon>Pseudomonadati</taxon>
        <taxon>Pseudomonadota</taxon>
        <taxon>Gammaproteobacteria</taxon>
        <taxon>Oceanospirillales</taxon>
        <taxon>Natronospirillaceae</taxon>
        <taxon>Natronospirillum</taxon>
    </lineage>
</organism>
<comment type="caution">
    <text evidence="1">The sequence shown here is derived from an EMBL/GenBank/DDBJ whole genome shotgun (WGS) entry which is preliminary data.</text>
</comment>
<sequence length="212" mass="24208">MDIPSLHLAGSSPVGKGKTRWVFEHPHDPDLLIKIHRHRVDTATGPFWKRWWARKQDRFLYRSGILRELSVFVDSRYGDQHAVNQHIVPVYGVADTDRGLGLVVAAARDISGQLAPTVLKLRKSGEMTPGRARALDKMLTLILDTDLLIGDLNQENIVLSQAGSEQEKFMLIDGLGERTLIPIQSWCTWAARRQKRVFVEKMRRRLRREGLL</sequence>
<keyword evidence="2" id="KW-1185">Reference proteome</keyword>